<keyword evidence="3" id="KW-1185">Reference proteome</keyword>
<dbReference type="NCBIfam" id="TIGR03931">
    <property type="entry name" value="T7SS_Rv3446c"/>
    <property type="match status" value="1"/>
</dbReference>
<dbReference type="EMBL" id="LZLQ01000088">
    <property type="protein sequence ID" value="OBK15160.1"/>
    <property type="molecule type" value="Genomic_DNA"/>
</dbReference>
<evidence type="ECO:0000313" key="2">
    <source>
        <dbReference type="EMBL" id="OBK15160.1"/>
    </source>
</evidence>
<organism evidence="2 3">
    <name type="scientific">Mycobacterium asiaticum</name>
    <dbReference type="NCBI Taxonomy" id="1790"/>
    <lineage>
        <taxon>Bacteria</taxon>
        <taxon>Bacillati</taxon>
        <taxon>Actinomycetota</taxon>
        <taxon>Actinomycetes</taxon>
        <taxon>Mycobacteriales</taxon>
        <taxon>Mycobacteriaceae</taxon>
        <taxon>Mycobacterium</taxon>
    </lineage>
</organism>
<name>A0A1A3N1C6_MYCAS</name>
<dbReference type="Proteomes" id="UP000093629">
    <property type="component" value="Unassembled WGS sequence"/>
</dbReference>
<accession>A0A1A3N1C6</accession>
<dbReference type="OrthoDB" id="4760221at2"/>
<evidence type="ECO:0000256" key="1">
    <source>
        <dbReference type="SAM" id="MobiDB-lite"/>
    </source>
</evidence>
<evidence type="ECO:0000313" key="3">
    <source>
        <dbReference type="Proteomes" id="UP000093629"/>
    </source>
</evidence>
<dbReference type="InterPro" id="IPR023840">
    <property type="entry name" value="T7SS_Rv3446c"/>
</dbReference>
<sequence length="401" mass="41270">MNPHRAVIEAGPASVRRLCCDTKNSSRSGAAALDGIDDPVALLDERPVAVELLWSQALRSLAEGHRGGPIVVHPSWWSAARVGVLAAAASGLGGGTLRPRSWLLAQGQSHESTVSIEIADRLVAIVGPEVVAVPRRTESLPVAGAVAEAVETMLPGASVCIDTPAAIPGARLLAQQIASVLTSPAVVTIDDAGLARQAAAAAVTGDPPRRPPTAPPGSGSRVSATAAVVAAGIVAAVLVVAAPTTDTERPRRSSETQPAPTKVLVEGRVALTVPATWLTQRVIAGPGSARVQVTSPADPEVALHITQSPTPGETLARTAERLKRAMDSEPAGVFVDFNPAGLSAGRPAVTYREVRAGHDVRWAVLMDGSTRISVGCQSRPHAQDAVRDACEQAVRSVHAVE</sequence>
<proteinExistence type="predicted"/>
<gene>
    <name evidence="2" type="ORF">A5636_06030</name>
</gene>
<feature type="region of interest" description="Disordered" evidence="1">
    <location>
        <begin position="200"/>
        <end position="221"/>
    </location>
</feature>
<comment type="caution">
    <text evidence="2">The sequence shown here is derived from an EMBL/GenBank/DDBJ whole genome shotgun (WGS) entry which is preliminary data.</text>
</comment>
<reference evidence="2 3" key="1">
    <citation type="submission" date="2016-06" db="EMBL/GenBank/DDBJ databases">
        <authorList>
            <person name="Kjaerup R.B."/>
            <person name="Dalgaard T.S."/>
            <person name="Juul-Madsen H.R."/>
        </authorList>
    </citation>
    <scope>NUCLEOTIDE SEQUENCE [LARGE SCALE GENOMIC DNA]</scope>
    <source>
        <strain evidence="2 3">1245139.5</strain>
    </source>
</reference>
<protein>
    <submittedName>
        <fullName evidence="2">Type VII secretion-associated protein</fullName>
    </submittedName>
</protein>
<dbReference type="RefSeq" id="WP_065159101.1">
    <property type="nucleotide sequence ID" value="NZ_LZLQ01000088.1"/>
</dbReference>
<dbReference type="AlphaFoldDB" id="A0A1A3N1C6"/>